<protein>
    <submittedName>
        <fullName evidence="2">Uncharacterized protein</fullName>
    </submittedName>
</protein>
<dbReference type="EMBL" id="ML179151">
    <property type="protein sequence ID" value="THU97621.1"/>
    <property type="molecule type" value="Genomic_DNA"/>
</dbReference>
<feature type="compositionally biased region" description="Low complexity" evidence="1">
    <location>
        <begin position="76"/>
        <end position="86"/>
    </location>
</feature>
<keyword evidence="3" id="KW-1185">Reference proteome</keyword>
<feature type="compositionally biased region" description="Low complexity" evidence="1">
    <location>
        <begin position="241"/>
        <end position="254"/>
    </location>
</feature>
<dbReference type="Proteomes" id="UP000297245">
    <property type="component" value="Unassembled WGS sequence"/>
</dbReference>
<feature type="compositionally biased region" description="Low complexity" evidence="1">
    <location>
        <begin position="223"/>
        <end position="233"/>
    </location>
</feature>
<organism evidence="2 3">
    <name type="scientific">Dendrothele bispora (strain CBS 962.96)</name>
    <dbReference type="NCBI Taxonomy" id="1314807"/>
    <lineage>
        <taxon>Eukaryota</taxon>
        <taxon>Fungi</taxon>
        <taxon>Dikarya</taxon>
        <taxon>Basidiomycota</taxon>
        <taxon>Agaricomycotina</taxon>
        <taxon>Agaricomycetes</taxon>
        <taxon>Agaricomycetidae</taxon>
        <taxon>Agaricales</taxon>
        <taxon>Agaricales incertae sedis</taxon>
        <taxon>Dendrothele</taxon>
    </lineage>
</organism>
<sequence>MQAMLRRAIEAQKNAHRNQLVLDSGLKTEEDELSIMSGKPTFIQGDLPYRSAPKLSASSSSSSTQIYPEQGFSAYSVPPSSSSSPSGAIQSQTQGGGGGHVSTHHQAYPDAERGDSGYRPNLEVMTDMTDVSYSSGLDKSLSGSVRRPSLSTLTSPFSPYAMQGTSSTTSVGGGVSGGSGTTFADLSAGWGGLFHETAGSMGMYNYSNSGQSRGYGAGGYGQSQGHDQQQQQQHGGGGAGVNTATGVAGGSSTTGWGGNHGSSSGMGTYSGGLGTTLNDKWSSFMMNYNVLDPAPAPSLSTVPQVAGAGAGAVISGEGGQGRYSHSYSRTSHYGHSGYQ</sequence>
<name>A0A4S8M6G3_DENBC</name>
<feature type="compositionally biased region" description="Low complexity" evidence="1">
    <location>
        <begin position="148"/>
        <end position="170"/>
    </location>
</feature>
<feature type="compositionally biased region" description="Low complexity" evidence="1">
    <location>
        <begin position="322"/>
        <end position="339"/>
    </location>
</feature>
<feature type="region of interest" description="Disordered" evidence="1">
    <location>
        <begin position="316"/>
        <end position="339"/>
    </location>
</feature>
<evidence type="ECO:0000313" key="3">
    <source>
        <dbReference type="Proteomes" id="UP000297245"/>
    </source>
</evidence>
<feature type="region of interest" description="Disordered" evidence="1">
    <location>
        <begin position="71"/>
        <end position="121"/>
    </location>
</feature>
<proteinExistence type="predicted"/>
<feature type="region of interest" description="Disordered" evidence="1">
    <location>
        <begin position="135"/>
        <end position="175"/>
    </location>
</feature>
<feature type="region of interest" description="Disordered" evidence="1">
    <location>
        <begin position="215"/>
        <end position="259"/>
    </location>
</feature>
<gene>
    <name evidence="2" type="ORF">K435DRAFT_57873</name>
</gene>
<accession>A0A4S8M6G3</accession>
<dbReference type="AlphaFoldDB" id="A0A4S8M6G3"/>
<evidence type="ECO:0000256" key="1">
    <source>
        <dbReference type="SAM" id="MobiDB-lite"/>
    </source>
</evidence>
<reference evidence="2 3" key="1">
    <citation type="journal article" date="2019" name="Nat. Ecol. Evol.">
        <title>Megaphylogeny resolves global patterns of mushroom evolution.</title>
        <authorList>
            <person name="Varga T."/>
            <person name="Krizsan K."/>
            <person name="Foldi C."/>
            <person name="Dima B."/>
            <person name="Sanchez-Garcia M."/>
            <person name="Sanchez-Ramirez S."/>
            <person name="Szollosi G.J."/>
            <person name="Szarkandi J.G."/>
            <person name="Papp V."/>
            <person name="Albert L."/>
            <person name="Andreopoulos W."/>
            <person name="Angelini C."/>
            <person name="Antonin V."/>
            <person name="Barry K.W."/>
            <person name="Bougher N.L."/>
            <person name="Buchanan P."/>
            <person name="Buyck B."/>
            <person name="Bense V."/>
            <person name="Catcheside P."/>
            <person name="Chovatia M."/>
            <person name="Cooper J."/>
            <person name="Damon W."/>
            <person name="Desjardin D."/>
            <person name="Finy P."/>
            <person name="Geml J."/>
            <person name="Haridas S."/>
            <person name="Hughes K."/>
            <person name="Justo A."/>
            <person name="Karasinski D."/>
            <person name="Kautmanova I."/>
            <person name="Kiss B."/>
            <person name="Kocsube S."/>
            <person name="Kotiranta H."/>
            <person name="LaButti K.M."/>
            <person name="Lechner B.E."/>
            <person name="Liimatainen K."/>
            <person name="Lipzen A."/>
            <person name="Lukacs Z."/>
            <person name="Mihaltcheva S."/>
            <person name="Morgado L.N."/>
            <person name="Niskanen T."/>
            <person name="Noordeloos M.E."/>
            <person name="Ohm R.A."/>
            <person name="Ortiz-Santana B."/>
            <person name="Ovrebo C."/>
            <person name="Racz N."/>
            <person name="Riley R."/>
            <person name="Savchenko A."/>
            <person name="Shiryaev A."/>
            <person name="Soop K."/>
            <person name="Spirin V."/>
            <person name="Szebenyi C."/>
            <person name="Tomsovsky M."/>
            <person name="Tulloss R.E."/>
            <person name="Uehling J."/>
            <person name="Grigoriev I.V."/>
            <person name="Vagvolgyi C."/>
            <person name="Papp T."/>
            <person name="Martin F.M."/>
            <person name="Miettinen O."/>
            <person name="Hibbett D.S."/>
            <person name="Nagy L.G."/>
        </authorList>
    </citation>
    <scope>NUCLEOTIDE SEQUENCE [LARGE SCALE GENOMIC DNA]</scope>
    <source>
        <strain evidence="2 3">CBS 962.96</strain>
    </source>
</reference>
<evidence type="ECO:0000313" key="2">
    <source>
        <dbReference type="EMBL" id="THU97621.1"/>
    </source>
</evidence>